<evidence type="ECO:0000313" key="2">
    <source>
        <dbReference type="Proteomes" id="UP000034325"/>
    </source>
</evidence>
<evidence type="ECO:0008006" key="3">
    <source>
        <dbReference type="Google" id="ProtNLM"/>
    </source>
</evidence>
<proteinExistence type="predicted"/>
<evidence type="ECO:0000313" key="1">
    <source>
        <dbReference type="EMBL" id="KKQ97679.1"/>
    </source>
</evidence>
<comment type="caution">
    <text evidence="1">The sequence shown here is derived from an EMBL/GenBank/DDBJ whole genome shotgun (WGS) entry which is preliminary data.</text>
</comment>
<dbReference type="EMBL" id="LBWA01000009">
    <property type="protein sequence ID" value="KKQ97679.1"/>
    <property type="molecule type" value="Genomic_DNA"/>
</dbReference>
<gene>
    <name evidence="1" type="ORF">UT23_C0009G0008</name>
</gene>
<sequence>MIKVSEVVVEMLLKDEMALEALRAGILNFSSYARKIQPRIEQRLFKPVKLGSIVTSLSRIILEDKNIVPLRPDVRINDMSIKSPLCEVTYEKTDEILAKLSKLKTNREANSKFFTITQGIGEITIIMPENLRNVVIKHFEIIPKGQYQDLVAITVRFVEEEYIEVPNMIYALVAALASKRINLIEIVSTFTEISFIVRQKDMSKTVDILKEHFSQ</sequence>
<dbReference type="Proteomes" id="UP000034325">
    <property type="component" value="Unassembled WGS sequence"/>
</dbReference>
<dbReference type="AlphaFoldDB" id="A0A0G0PHW6"/>
<reference evidence="1 2" key="1">
    <citation type="journal article" date="2015" name="Nature">
        <title>rRNA introns, odd ribosomes, and small enigmatic genomes across a large radiation of phyla.</title>
        <authorList>
            <person name="Brown C.T."/>
            <person name="Hug L.A."/>
            <person name="Thomas B.C."/>
            <person name="Sharon I."/>
            <person name="Castelle C.J."/>
            <person name="Singh A."/>
            <person name="Wilkins M.J."/>
            <person name="Williams K.H."/>
            <person name="Banfield J.F."/>
        </authorList>
    </citation>
    <scope>NUCLEOTIDE SEQUENCE [LARGE SCALE GENOMIC DNA]</scope>
</reference>
<accession>A0A0G0PHW6</accession>
<name>A0A0G0PHW6_9BACT</name>
<dbReference type="SUPFAM" id="SSF55021">
    <property type="entry name" value="ACT-like"/>
    <property type="match status" value="1"/>
</dbReference>
<organism evidence="1 2">
    <name type="scientific">Candidatus Woesebacteria bacterium GW2011_GWA1_39_12</name>
    <dbReference type="NCBI Taxonomy" id="1618549"/>
    <lineage>
        <taxon>Bacteria</taxon>
        <taxon>Candidatus Woeseibacteriota</taxon>
    </lineage>
</organism>
<dbReference type="InterPro" id="IPR045865">
    <property type="entry name" value="ACT-like_dom_sf"/>
</dbReference>
<protein>
    <recommendedName>
        <fullName evidence="3">Aspartate kinase</fullName>
    </recommendedName>
</protein>
<dbReference type="Gene3D" id="3.30.2130.10">
    <property type="entry name" value="VC0802-like"/>
    <property type="match status" value="1"/>
</dbReference>